<sequence>MTYLVIGATGAQGAAVARRLVAEGRRVRGFARSATMPPGVEPVHGDLSDAAAVRAAFAGARRAFVSLPPVYYSTVVSHYVATIREAALAAGVDRLVFNVGTRLPARESGLAVFETRRRAIRTLRDAGLPVLALCPTLYLDDLAAPAVSGPLAEEGVLRCPLPADLPVAWMSHDDLGAAAHAALVREDVPLHGSARVGGPSAVTGDELAAAFGARYEPLDPMDFEAELAGALGIGAASAVVSAYEWAAVDRTLYAAAHDLPGVRPAALRSWIAAQPWADLSPACRR</sequence>
<protein>
    <submittedName>
        <fullName evidence="2">NmrA family NAD(P)-binding protein</fullName>
    </submittedName>
</protein>
<dbReference type="EMBL" id="BAAAHQ010000023">
    <property type="protein sequence ID" value="GAA0935393.1"/>
    <property type="molecule type" value="Genomic_DNA"/>
</dbReference>
<dbReference type="Pfam" id="PF05368">
    <property type="entry name" value="NmrA"/>
    <property type="match status" value="1"/>
</dbReference>
<dbReference type="SUPFAM" id="SSF51735">
    <property type="entry name" value="NAD(P)-binding Rossmann-fold domains"/>
    <property type="match status" value="1"/>
</dbReference>
<gene>
    <name evidence="2" type="ORF">GCM10009560_43450</name>
</gene>
<dbReference type="PANTHER" id="PTHR43162:SF1">
    <property type="entry name" value="PRESTALK A DIFFERENTIATION PROTEIN A"/>
    <property type="match status" value="1"/>
</dbReference>
<keyword evidence="3" id="KW-1185">Reference proteome</keyword>
<name>A0ABP4AE22_9ACTN</name>
<evidence type="ECO:0000313" key="3">
    <source>
        <dbReference type="Proteomes" id="UP001501578"/>
    </source>
</evidence>
<feature type="domain" description="NmrA-like" evidence="1">
    <location>
        <begin position="4"/>
        <end position="213"/>
    </location>
</feature>
<dbReference type="InterPro" id="IPR008030">
    <property type="entry name" value="NmrA-like"/>
</dbReference>
<dbReference type="Gene3D" id="3.40.50.720">
    <property type="entry name" value="NAD(P)-binding Rossmann-like Domain"/>
    <property type="match status" value="1"/>
</dbReference>
<evidence type="ECO:0000259" key="1">
    <source>
        <dbReference type="Pfam" id="PF05368"/>
    </source>
</evidence>
<evidence type="ECO:0000313" key="2">
    <source>
        <dbReference type="EMBL" id="GAA0935393.1"/>
    </source>
</evidence>
<dbReference type="RefSeq" id="WP_343951767.1">
    <property type="nucleotide sequence ID" value="NZ_BAAAHQ010000023.1"/>
</dbReference>
<proteinExistence type="predicted"/>
<organism evidence="2 3">
    <name type="scientific">Nonomuraea longicatena</name>
    <dbReference type="NCBI Taxonomy" id="83682"/>
    <lineage>
        <taxon>Bacteria</taxon>
        <taxon>Bacillati</taxon>
        <taxon>Actinomycetota</taxon>
        <taxon>Actinomycetes</taxon>
        <taxon>Streptosporangiales</taxon>
        <taxon>Streptosporangiaceae</taxon>
        <taxon>Nonomuraea</taxon>
    </lineage>
</organism>
<reference evidence="3" key="1">
    <citation type="journal article" date="2019" name="Int. J. Syst. Evol. Microbiol.">
        <title>The Global Catalogue of Microorganisms (GCM) 10K type strain sequencing project: providing services to taxonomists for standard genome sequencing and annotation.</title>
        <authorList>
            <consortium name="The Broad Institute Genomics Platform"/>
            <consortium name="The Broad Institute Genome Sequencing Center for Infectious Disease"/>
            <person name="Wu L."/>
            <person name="Ma J."/>
        </authorList>
    </citation>
    <scope>NUCLEOTIDE SEQUENCE [LARGE SCALE GENOMIC DNA]</scope>
    <source>
        <strain evidence="3">JCM 11136</strain>
    </source>
</reference>
<dbReference type="Proteomes" id="UP001501578">
    <property type="component" value="Unassembled WGS sequence"/>
</dbReference>
<accession>A0ABP4AE22</accession>
<dbReference type="InterPro" id="IPR036291">
    <property type="entry name" value="NAD(P)-bd_dom_sf"/>
</dbReference>
<dbReference type="InterPro" id="IPR051604">
    <property type="entry name" value="Ergot_Alk_Oxidoreductase"/>
</dbReference>
<comment type="caution">
    <text evidence="2">The sequence shown here is derived from an EMBL/GenBank/DDBJ whole genome shotgun (WGS) entry which is preliminary data.</text>
</comment>
<dbReference type="PANTHER" id="PTHR43162">
    <property type="match status" value="1"/>
</dbReference>